<gene>
    <name evidence="1" type="ORF">PV09_08447</name>
</gene>
<protein>
    <submittedName>
        <fullName evidence="1">Uncharacterized protein</fullName>
    </submittedName>
</protein>
<proteinExistence type="predicted"/>
<keyword evidence="2" id="KW-1185">Reference proteome</keyword>
<dbReference type="RefSeq" id="XP_016209792.1">
    <property type="nucleotide sequence ID" value="XM_016362344.1"/>
</dbReference>
<evidence type="ECO:0000313" key="2">
    <source>
        <dbReference type="Proteomes" id="UP000053259"/>
    </source>
</evidence>
<dbReference type="EMBL" id="KN847569">
    <property type="protein sequence ID" value="KIV99922.1"/>
    <property type="molecule type" value="Genomic_DNA"/>
</dbReference>
<dbReference type="AlphaFoldDB" id="A0A0D1ZZT7"/>
<evidence type="ECO:0000313" key="1">
    <source>
        <dbReference type="EMBL" id="KIV99922.1"/>
    </source>
</evidence>
<accession>A0A0D1ZZT7</accession>
<dbReference type="Proteomes" id="UP000053259">
    <property type="component" value="Unassembled WGS sequence"/>
</dbReference>
<sequence>MTIRRRRRRVNSSMDSANLTTHQAWLVHSSSNTSTLSESPSGYGRLCPFAHDCSCREQGTTLQCCQSGRRARIAYPRQTRITSRRRQHLAWVRPKSLSKVARGPP</sequence>
<dbReference type="InParanoid" id="A0A0D1ZZT7"/>
<name>A0A0D1ZZT7_9PEZI</name>
<dbReference type="GeneID" id="27316420"/>
<reference evidence="1 2" key="1">
    <citation type="submission" date="2015-01" db="EMBL/GenBank/DDBJ databases">
        <title>The Genome Sequence of Ochroconis gallopava CBS43764.</title>
        <authorList>
            <consortium name="The Broad Institute Genomics Platform"/>
            <person name="Cuomo C."/>
            <person name="de Hoog S."/>
            <person name="Gorbushina A."/>
            <person name="Stielow B."/>
            <person name="Teixiera M."/>
            <person name="Abouelleil A."/>
            <person name="Chapman S.B."/>
            <person name="Priest M."/>
            <person name="Young S.K."/>
            <person name="Wortman J."/>
            <person name="Nusbaum C."/>
            <person name="Birren B."/>
        </authorList>
    </citation>
    <scope>NUCLEOTIDE SEQUENCE [LARGE SCALE GENOMIC DNA]</scope>
    <source>
        <strain evidence="1 2">CBS 43764</strain>
    </source>
</reference>
<dbReference type="VEuPathDB" id="FungiDB:PV09_08447"/>
<dbReference type="HOGENOM" id="CLU_2238693_0_0_1"/>
<organism evidence="1 2">
    <name type="scientific">Verruconis gallopava</name>
    <dbReference type="NCBI Taxonomy" id="253628"/>
    <lineage>
        <taxon>Eukaryota</taxon>
        <taxon>Fungi</taxon>
        <taxon>Dikarya</taxon>
        <taxon>Ascomycota</taxon>
        <taxon>Pezizomycotina</taxon>
        <taxon>Dothideomycetes</taxon>
        <taxon>Pleosporomycetidae</taxon>
        <taxon>Venturiales</taxon>
        <taxon>Sympoventuriaceae</taxon>
        <taxon>Verruconis</taxon>
    </lineage>
</organism>